<evidence type="ECO:0000256" key="14">
    <source>
        <dbReference type="RuleBase" id="RU000461"/>
    </source>
</evidence>
<evidence type="ECO:0000256" key="2">
    <source>
        <dbReference type="ARBA" id="ARBA00004174"/>
    </source>
</evidence>
<dbReference type="PANTHER" id="PTHR24292">
    <property type="entry name" value="CYTOCHROME P450"/>
    <property type="match status" value="1"/>
</dbReference>
<evidence type="ECO:0000256" key="9">
    <source>
        <dbReference type="ARBA" id="ARBA00023002"/>
    </source>
</evidence>
<feature type="transmembrane region" description="Helical" evidence="15">
    <location>
        <begin position="7"/>
        <end position="28"/>
    </location>
</feature>
<dbReference type="InterPro" id="IPR002401">
    <property type="entry name" value="Cyt_P450_E_grp-I"/>
</dbReference>
<dbReference type="GO" id="GO:0020037">
    <property type="term" value="F:heme binding"/>
    <property type="evidence" value="ECO:0007669"/>
    <property type="project" value="InterPro"/>
</dbReference>
<keyword evidence="15" id="KW-1133">Transmembrane helix</keyword>
<dbReference type="InterPro" id="IPR050476">
    <property type="entry name" value="Insect_CytP450_Detox"/>
</dbReference>
<dbReference type="Gene3D" id="1.10.630.10">
    <property type="entry name" value="Cytochrome P450"/>
    <property type="match status" value="1"/>
</dbReference>
<evidence type="ECO:0000256" key="15">
    <source>
        <dbReference type="SAM" id="Phobius"/>
    </source>
</evidence>
<keyword evidence="15" id="KW-0812">Transmembrane</keyword>
<dbReference type="PRINTS" id="PR00463">
    <property type="entry name" value="EP450I"/>
</dbReference>
<keyword evidence="5 13" id="KW-0349">Heme</keyword>
<dbReference type="InterPro" id="IPR017972">
    <property type="entry name" value="Cyt_P450_CS"/>
</dbReference>
<evidence type="ECO:0000256" key="7">
    <source>
        <dbReference type="ARBA" id="ARBA00022824"/>
    </source>
</evidence>
<evidence type="ECO:0008006" key="18">
    <source>
        <dbReference type="Google" id="ProtNLM"/>
    </source>
</evidence>
<feature type="binding site" description="axial binding residue" evidence="13">
    <location>
        <position position="449"/>
    </location>
    <ligand>
        <name>heme</name>
        <dbReference type="ChEBI" id="CHEBI:30413"/>
    </ligand>
    <ligandPart>
        <name>Fe</name>
        <dbReference type="ChEBI" id="CHEBI:18248"/>
    </ligandPart>
</feature>
<evidence type="ECO:0000256" key="8">
    <source>
        <dbReference type="ARBA" id="ARBA00022848"/>
    </source>
</evidence>
<keyword evidence="10 13" id="KW-0408">Iron</keyword>
<evidence type="ECO:0000256" key="13">
    <source>
        <dbReference type="PIRSR" id="PIRSR602401-1"/>
    </source>
</evidence>
<dbReference type="PANTHER" id="PTHR24292:SF100">
    <property type="entry name" value="CYTOCHROME P450 6A16, ISOFORM B-RELATED"/>
    <property type="match status" value="1"/>
</dbReference>
<dbReference type="PRINTS" id="PR00385">
    <property type="entry name" value="P450"/>
</dbReference>
<comment type="subcellular location">
    <subcellularLocation>
        <location evidence="3">Endoplasmic reticulum membrane</location>
        <topology evidence="3">Peripheral membrane protein</topology>
    </subcellularLocation>
    <subcellularLocation>
        <location evidence="2">Microsome membrane</location>
        <topology evidence="2">Peripheral membrane protein</topology>
    </subcellularLocation>
</comment>
<evidence type="ECO:0000256" key="5">
    <source>
        <dbReference type="ARBA" id="ARBA00022617"/>
    </source>
</evidence>
<organism evidence="16 17">
    <name type="scientific">Zophobas morio</name>
    <dbReference type="NCBI Taxonomy" id="2755281"/>
    <lineage>
        <taxon>Eukaryota</taxon>
        <taxon>Metazoa</taxon>
        <taxon>Ecdysozoa</taxon>
        <taxon>Arthropoda</taxon>
        <taxon>Hexapoda</taxon>
        <taxon>Insecta</taxon>
        <taxon>Pterygota</taxon>
        <taxon>Neoptera</taxon>
        <taxon>Endopterygota</taxon>
        <taxon>Coleoptera</taxon>
        <taxon>Polyphaga</taxon>
        <taxon>Cucujiformia</taxon>
        <taxon>Tenebrionidae</taxon>
        <taxon>Zophobas</taxon>
    </lineage>
</organism>
<keyword evidence="9 14" id="KW-0560">Oxidoreductase</keyword>
<dbReference type="GO" id="GO:0005506">
    <property type="term" value="F:iron ion binding"/>
    <property type="evidence" value="ECO:0007669"/>
    <property type="project" value="InterPro"/>
</dbReference>
<dbReference type="PROSITE" id="PS00086">
    <property type="entry name" value="CYTOCHROME_P450"/>
    <property type="match status" value="1"/>
</dbReference>
<reference evidence="16" key="1">
    <citation type="journal article" date="2023" name="G3 (Bethesda)">
        <title>Whole genome assemblies of Zophobas morio and Tenebrio molitor.</title>
        <authorList>
            <person name="Kaur S."/>
            <person name="Stinson S.A."/>
            <person name="diCenzo G.C."/>
        </authorList>
    </citation>
    <scope>NUCLEOTIDE SEQUENCE</scope>
    <source>
        <strain evidence="16">QUZm001</strain>
    </source>
</reference>
<keyword evidence="7" id="KW-0256">Endoplasmic reticulum</keyword>
<evidence type="ECO:0000256" key="12">
    <source>
        <dbReference type="ARBA" id="ARBA00023136"/>
    </source>
</evidence>
<name>A0AA38ID04_9CUCU</name>
<comment type="cofactor">
    <cofactor evidence="1 13">
        <name>heme</name>
        <dbReference type="ChEBI" id="CHEBI:30413"/>
    </cofactor>
</comment>
<evidence type="ECO:0000256" key="1">
    <source>
        <dbReference type="ARBA" id="ARBA00001971"/>
    </source>
</evidence>
<protein>
    <recommendedName>
        <fullName evidence="18">Cytochrome P450</fullName>
    </recommendedName>
</protein>
<dbReference type="Pfam" id="PF00067">
    <property type="entry name" value="p450"/>
    <property type="match status" value="1"/>
</dbReference>
<evidence type="ECO:0000313" key="16">
    <source>
        <dbReference type="EMBL" id="KAJ3651672.1"/>
    </source>
</evidence>
<dbReference type="InterPro" id="IPR036396">
    <property type="entry name" value="Cyt_P450_sf"/>
</dbReference>
<proteinExistence type="inferred from homology"/>
<keyword evidence="8" id="KW-0492">Microsome</keyword>
<evidence type="ECO:0000256" key="4">
    <source>
        <dbReference type="ARBA" id="ARBA00010617"/>
    </source>
</evidence>
<evidence type="ECO:0000256" key="10">
    <source>
        <dbReference type="ARBA" id="ARBA00023004"/>
    </source>
</evidence>
<dbReference type="Proteomes" id="UP001168821">
    <property type="component" value="Unassembled WGS sequence"/>
</dbReference>
<dbReference type="CDD" id="cd11056">
    <property type="entry name" value="CYP6-like"/>
    <property type="match status" value="1"/>
</dbReference>
<dbReference type="EMBL" id="JALNTZ010000005">
    <property type="protein sequence ID" value="KAJ3651672.1"/>
    <property type="molecule type" value="Genomic_DNA"/>
</dbReference>
<dbReference type="GO" id="GO:0016705">
    <property type="term" value="F:oxidoreductase activity, acting on paired donors, with incorporation or reduction of molecular oxygen"/>
    <property type="evidence" value="ECO:0007669"/>
    <property type="project" value="InterPro"/>
</dbReference>
<dbReference type="FunFam" id="1.10.630.10:FF:000042">
    <property type="entry name" value="Cytochrome P450"/>
    <property type="match status" value="1"/>
</dbReference>
<evidence type="ECO:0000313" key="17">
    <source>
        <dbReference type="Proteomes" id="UP001168821"/>
    </source>
</evidence>
<evidence type="ECO:0000256" key="11">
    <source>
        <dbReference type="ARBA" id="ARBA00023033"/>
    </source>
</evidence>
<dbReference type="InterPro" id="IPR001128">
    <property type="entry name" value="Cyt_P450"/>
</dbReference>
<dbReference type="AlphaFoldDB" id="A0AA38ID04"/>
<comment type="caution">
    <text evidence="16">The sequence shown here is derived from an EMBL/GenBank/DDBJ whole genome shotgun (WGS) entry which is preliminary data.</text>
</comment>
<accession>A0AA38ID04</accession>
<gene>
    <name evidence="16" type="ORF">Zmor_017696</name>
</gene>
<sequence>MFITNSIITDLIALFVTLAALFITYWKWTYQYWQRHNIPYLPPQIPFGNITSSVIGNENLGVAMKKIYDKMKRNGSKHAGIYMFNRCVYFPIDLDYIRNIMTKDFHYFVDRDFYVNRRDPLQAHLANLTGSEWKSMRTKLTPTFTSGKMKMMFQVMAECQNDLLTKMHEECLKNKPIDIKDVLARFTTNIIGSCAFGLECKALEDEDSEFRKYGKQIFVETKFVMFKRIFGMAFPKVAKFLNLSTIRMDVADFILKTVEDTIEYREKNNYNRNDFLQLMMKLKNNPSDPDEKPLTMDEVASQCFVFFGAGFETSSTLMSFALYELAKHQDIQEKLRVEINSVLDNHDKQIIYDSIQDMKYLSQVIDETLRKHPPAAFLNRTCVKDYKVPGEDLVIEKGKGIMIPVLGIHYDEEYYPNASQFDPERFNDENKNSRHNFAYLPFGEGPRNCIGMRFGLLQSKLGLVCLIQNYKFTINKKTQEPLRYKQNSIVLAAEGEIWLNAQKI</sequence>
<keyword evidence="12 15" id="KW-0472">Membrane</keyword>
<keyword evidence="11 14" id="KW-0503">Monooxygenase</keyword>
<dbReference type="SUPFAM" id="SSF48264">
    <property type="entry name" value="Cytochrome P450"/>
    <property type="match status" value="1"/>
</dbReference>
<keyword evidence="17" id="KW-1185">Reference proteome</keyword>
<evidence type="ECO:0000256" key="3">
    <source>
        <dbReference type="ARBA" id="ARBA00004406"/>
    </source>
</evidence>
<dbReference type="GO" id="GO:0005789">
    <property type="term" value="C:endoplasmic reticulum membrane"/>
    <property type="evidence" value="ECO:0007669"/>
    <property type="project" value="UniProtKB-SubCell"/>
</dbReference>
<keyword evidence="6 13" id="KW-0479">Metal-binding</keyword>
<evidence type="ECO:0000256" key="6">
    <source>
        <dbReference type="ARBA" id="ARBA00022723"/>
    </source>
</evidence>
<dbReference type="GO" id="GO:0004497">
    <property type="term" value="F:monooxygenase activity"/>
    <property type="evidence" value="ECO:0007669"/>
    <property type="project" value="UniProtKB-KW"/>
</dbReference>
<comment type="similarity">
    <text evidence="4 14">Belongs to the cytochrome P450 family.</text>
</comment>